<dbReference type="Gene3D" id="3.40.50.1820">
    <property type="entry name" value="alpha/beta hydrolase"/>
    <property type="match status" value="1"/>
</dbReference>
<dbReference type="Pfam" id="PF22316">
    <property type="entry name" value="ABhydrolase-like_N"/>
    <property type="match status" value="1"/>
</dbReference>
<protein>
    <submittedName>
        <fullName evidence="3">Alpha/beta hydrolase</fullName>
    </submittedName>
</protein>
<dbReference type="RefSeq" id="WP_254181118.1">
    <property type="nucleotide sequence ID" value="NZ_JANARS010000003.1"/>
</dbReference>
<reference evidence="3 4" key="1">
    <citation type="submission" date="2022-06" db="EMBL/GenBank/DDBJ databases">
        <authorList>
            <person name="So Y."/>
        </authorList>
    </citation>
    <scope>NUCLEOTIDE SEQUENCE [LARGE SCALE GENOMIC DNA]</scope>
    <source>
        <strain evidence="3 4">STR3</strain>
    </source>
</reference>
<evidence type="ECO:0000259" key="1">
    <source>
        <dbReference type="Pfam" id="PF12146"/>
    </source>
</evidence>
<evidence type="ECO:0000313" key="4">
    <source>
        <dbReference type="Proteomes" id="UP001204524"/>
    </source>
</evidence>
<gene>
    <name evidence="3" type="ORF">NCI01_08890</name>
</gene>
<name>A0ABT1KVV9_9ACTN</name>
<dbReference type="InterPro" id="IPR022742">
    <property type="entry name" value="Hydrolase_4"/>
</dbReference>
<organism evidence="3 4">
    <name type="scientific">Nocardioides pinisoli</name>
    <dbReference type="NCBI Taxonomy" id="2950279"/>
    <lineage>
        <taxon>Bacteria</taxon>
        <taxon>Bacillati</taxon>
        <taxon>Actinomycetota</taxon>
        <taxon>Actinomycetes</taxon>
        <taxon>Propionibacteriales</taxon>
        <taxon>Nocardioidaceae</taxon>
        <taxon>Nocardioides</taxon>
    </lineage>
</organism>
<sequence length="309" mass="32692">MDEHASVEPLQTYRAVSDSVFALYDAGQQREALTLLIGAGPELLPWRSELAHLRACLHGSLGELDAAMATLAEAHAAGGWWDPEILLEDDDLASLVGLPEFATLVESSRQRWARANAEPDRTGDRLALPSGRARGLLVALHGAEEVADDALATWGPATDLGFVVLAVRSSQRTSPSYRSWPDQQRAAAEIADALETLSAETRSLPLVAGGFSAGGRVALDWARFGTPCDVAGVVAVAPAVRGEPRQSSARALEPALLIVGEDDDLHDDVVAAGQALAASGFRTDVVEGLAHRFPEDFAERLAAALVPVR</sequence>
<dbReference type="GO" id="GO:0016787">
    <property type="term" value="F:hydrolase activity"/>
    <property type="evidence" value="ECO:0007669"/>
    <property type="project" value="UniProtKB-KW"/>
</dbReference>
<feature type="domain" description="Serine aminopeptidase S33" evidence="1">
    <location>
        <begin position="133"/>
        <end position="249"/>
    </location>
</feature>
<dbReference type="InterPro" id="IPR054527">
    <property type="entry name" value="BCE_2095-like_N"/>
</dbReference>
<keyword evidence="4" id="KW-1185">Reference proteome</keyword>
<dbReference type="EMBL" id="JANARS010000003">
    <property type="protein sequence ID" value="MCP3421908.1"/>
    <property type="molecule type" value="Genomic_DNA"/>
</dbReference>
<accession>A0ABT1KVV9</accession>
<dbReference type="InterPro" id="IPR029058">
    <property type="entry name" value="AB_hydrolase_fold"/>
</dbReference>
<dbReference type="SUPFAM" id="SSF53474">
    <property type="entry name" value="alpha/beta-Hydrolases"/>
    <property type="match status" value="1"/>
</dbReference>
<keyword evidence="3" id="KW-0378">Hydrolase</keyword>
<proteinExistence type="predicted"/>
<dbReference type="Proteomes" id="UP001204524">
    <property type="component" value="Unassembled WGS sequence"/>
</dbReference>
<feature type="domain" description="BCE-2095-like N-terminal" evidence="2">
    <location>
        <begin position="16"/>
        <end position="115"/>
    </location>
</feature>
<evidence type="ECO:0000259" key="2">
    <source>
        <dbReference type="Pfam" id="PF22316"/>
    </source>
</evidence>
<comment type="caution">
    <text evidence="3">The sequence shown here is derived from an EMBL/GenBank/DDBJ whole genome shotgun (WGS) entry which is preliminary data.</text>
</comment>
<evidence type="ECO:0000313" key="3">
    <source>
        <dbReference type="EMBL" id="MCP3421908.1"/>
    </source>
</evidence>
<dbReference type="Pfam" id="PF12146">
    <property type="entry name" value="Hydrolase_4"/>
    <property type="match status" value="1"/>
</dbReference>